<feature type="compositionally biased region" description="Low complexity" evidence="12">
    <location>
        <begin position="617"/>
        <end position="626"/>
    </location>
</feature>
<keyword evidence="4 11" id="KW-0347">Helicase</keyword>
<comment type="catalytic activity">
    <reaction evidence="8">
        <text>Couples ATP hydrolysis with the unwinding of duplex DNA by translocating in the 3'-5' direction.</text>
        <dbReference type="EC" id="5.6.2.4"/>
    </reaction>
</comment>
<feature type="region of interest" description="Disordered" evidence="12">
    <location>
        <begin position="566"/>
        <end position="627"/>
    </location>
</feature>
<protein>
    <recommendedName>
        <fullName evidence="9">DNA 3'-5' helicase</fullName>
        <ecNumber evidence="9">5.6.2.4</ecNumber>
    </recommendedName>
</protein>
<accession>A0A9P3G6E5</accession>
<dbReference type="PANTHER" id="PTHR11070:SF2">
    <property type="entry name" value="ATP-DEPENDENT DNA HELICASE SRS2"/>
    <property type="match status" value="1"/>
</dbReference>
<evidence type="ECO:0000256" key="3">
    <source>
        <dbReference type="ARBA" id="ARBA00022801"/>
    </source>
</evidence>
<feature type="compositionally biased region" description="Low complexity" evidence="12">
    <location>
        <begin position="962"/>
        <end position="994"/>
    </location>
</feature>
<dbReference type="Proteomes" id="UP000703269">
    <property type="component" value="Unassembled WGS sequence"/>
</dbReference>
<dbReference type="InterPro" id="IPR014016">
    <property type="entry name" value="UvrD-like_ATP-bd"/>
</dbReference>
<dbReference type="Gene3D" id="1.10.486.10">
    <property type="entry name" value="PCRA, domain 4"/>
    <property type="match status" value="2"/>
</dbReference>
<comment type="similarity">
    <text evidence="1">Belongs to the helicase family. UvrD subfamily.</text>
</comment>
<evidence type="ECO:0000259" key="13">
    <source>
        <dbReference type="PROSITE" id="PS51198"/>
    </source>
</evidence>
<evidence type="ECO:0000313" key="16">
    <source>
        <dbReference type="Proteomes" id="UP000703269"/>
    </source>
</evidence>
<evidence type="ECO:0000256" key="9">
    <source>
        <dbReference type="ARBA" id="ARBA00034808"/>
    </source>
</evidence>
<gene>
    <name evidence="15" type="ORF">PsYK624_047530</name>
</gene>
<keyword evidence="3 11" id="KW-0378">Hydrolase</keyword>
<dbReference type="InterPro" id="IPR000212">
    <property type="entry name" value="DNA_helicase_UvrD/REP"/>
</dbReference>
<dbReference type="GO" id="GO:0005524">
    <property type="term" value="F:ATP binding"/>
    <property type="evidence" value="ECO:0007669"/>
    <property type="project" value="UniProtKB-UniRule"/>
</dbReference>
<evidence type="ECO:0000256" key="6">
    <source>
        <dbReference type="ARBA" id="ARBA00023125"/>
    </source>
</evidence>
<dbReference type="GO" id="GO:0016787">
    <property type="term" value="F:hydrolase activity"/>
    <property type="evidence" value="ECO:0007669"/>
    <property type="project" value="UniProtKB-UniRule"/>
</dbReference>
<keyword evidence="7" id="KW-0413">Isomerase</keyword>
<evidence type="ECO:0000256" key="1">
    <source>
        <dbReference type="ARBA" id="ARBA00009922"/>
    </source>
</evidence>
<sequence>MPPAHLDGLNNAQLRAVQHPPNIPLQILAGPGSGKTKVLTSRIVHLITEHAISPANICAVTFTNKAALEMRTRLGRMLTKEQVRQIKMGTFHALCAQFLRKYATLVGINGNFTVCDADESKKILGKMLKEPDLKNFLKNCSITLSEGTVSSRISQAKAKGFSPHDLLDTFYASSHASTKGKAKAKSFLPLTTERLEHELNSANIKETIDFVVAHLYDQYELTLREHNSLDFDDLLVYGVRLFSENPQVGRWCTHALVDEFQDTNSVQYELMRGLAATSRCVTIVGDPDQSIYGWRSAEVENLAKMRRDFATTQQIFLEENYRSTAAILAVSVAVVAQDKSRIKKTLHATHPQGPQPTLHCFPSDQIEASAIAHEVKRVVAHMGGALGYDDFAILLRYNSLSRVFEGAFRRAGVPTRLLGGARFFERAEVRDVLAYLQLADNPAYAPAFARAVNVPPRGLGAKSVAELLAAAARRGCAPLALVEGICAGRVPDIRPPVRRKVGEFVAIVKELRELAEKGTSPASLIRCILTLVRYQEYLQKTQEDADSRWQNVQELINFATETDERGAESFDIDVEDAAPPADEDDWDDRGEDEYDEEELDDLGFAEVKPKEDKPAKKSPAAADIAPETPLRAFLQASMLSTDTQQNTEDDKDKQKVTITTCHAAKGLEWPVVFIPVVEEGVFPSARAEDPEEERRLLYVACTRAHALLYLTHAASRKMAGETLSKRLSEFVSALPGVPPPANADSAALFARSPPALSPAECTTLARVLHRAPPDAAQARAQLAALAVAGTPSLWTLAAESAGTGFASAAAWERGAHERETHPPLDAAPVFVSARNLPLQPLARAAYAPPPARSPSPPEEASVPSSSSGSGSGSGKVASARAPRAKAGSKAGAKAANAAKAEKAEKEQPGAPRQATLESFMRRKEPRPATKTVVDVPVAAARSAPKSSSVAATLRPATGQAKPAARALPSSGSSSPDGPAALPAKPAAAALQMPGGAAGAKRRLGMGRAAGGYPNKKFKTPGGA</sequence>
<feature type="compositionally biased region" description="Low complexity" evidence="12">
    <location>
        <begin position="858"/>
        <end position="898"/>
    </location>
</feature>
<evidence type="ECO:0000256" key="11">
    <source>
        <dbReference type="PROSITE-ProRule" id="PRU00560"/>
    </source>
</evidence>
<dbReference type="PROSITE" id="PS51198">
    <property type="entry name" value="UVRD_HELICASE_ATP_BIND"/>
    <property type="match status" value="1"/>
</dbReference>
<dbReference type="OrthoDB" id="1470711at2759"/>
<feature type="compositionally biased region" description="Acidic residues" evidence="12">
    <location>
        <begin position="570"/>
        <end position="603"/>
    </location>
</feature>
<feature type="domain" description="UvrD-like helicase C-terminal" evidence="14">
    <location>
        <begin position="325"/>
        <end position="666"/>
    </location>
</feature>
<dbReference type="CDD" id="cd17932">
    <property type="entry name" value="DEXQc_UvrD"/>
    <property type="match status" value="1"/>
</dbReference>
<dbReference type="PROSITE" id="PS51217">
    <property type="entry name" value="UVRD_HELICASE_CTER"/>
    <property type="match status" value="1"/>
</dbReference>
<evidence type="ECO:0000256" key="2">
    <source>
        <dbReference type="ARBA" id="ARBA00022741"/>
    </source>
</evidence>
<dbReference type="Gene3D" id="1.10.10.160">
    <property type="match status" value="1"/>
</dbReference>
<organism evidence="15 16">
    <name type="scientific">Phanerochaete sordida</name>
    <dbReference type="NCBI Taxonomy" id="48140"/>
    <lineage>
        <taxon>Eukaryota</taxon>
        <taxon>Fungi</taxon>
        <taxon>Dikarya</taxon>
        <taxon>Basidiomycota</taxon>
        <taxon>Agaricomycotina</taxon>
        <taxon>Agaricomycetes</taxon>
        <taxon>Polyporales</taxon>
        <taxon>Phanerochaetaceae</taxon>
        <taxon>Phanerochaete</taxon>
    </lineage>
</organism>
<dbReference type="SUPFAM" id="SSF52540">
    <property type="entry name" value="P-loop containing nucleoside triphosphate hydrolases"/>
    <property type="match status" value="1"/>
</dbReference>
<feature type="region of interest" description="Disordered" evidence="12">
    <location>
        <begin position="845"/>
        <end position="1023"/>
    </location>
</feature>
<feature type="compositionally biased region" description="Pro residues" evidence="12">
    <location>
        <begin position="847"/>
        <end position="857"/>
    </location>
</feature>
<dbReference type="Gene3D" id="3.40.50.300">
    <property type="entry name" value="P-loop containing nucleotide triphosphate hydrolases"/>
    <property type="match status" value="3"/>
</dbReference>
<evidence type="ECO:0000256" key="8">
    <source>
        <dbReference type="ARBA" id="ARBA00034617"/>
    </source>
</evidence>
<dbReference type="InterPro" id="IPR027417">
    <property type="entry name" value="P-loop_NTPase"/>
</dbReference>
<dbReference type="EMBL" id="BPQB01000010">
    <property type="protein sequence ID" value="GJE88670.1"/>
    <property type="molecule type" value="Genomic_DNA"/>
</dbReference>
<dbReference type="Pfam" id="PF00580">
    <property type="entry name" value="UvrD-helicase"/>
    <property type="match status" value="1"/>
</dbReference>
<evidence type="ECO:0000256" key="5">
    <source>
        <dbReference type="ARBA" id="ARBA00022840"/>
    </source>
</evidence>
<feature type="binding site" evidence="11">
    <location>
        <begin position="29"/>
        <end position="36"/>
    </location>
    <ligand>
        <name>ATP</name>
        <dbReference type="ChEBI" id="CHEBI:30616"/>
    </ligand>
</feature>
<dbReference type="InterPro" id="IPR013986">
    <property type="entry name" value="DExx_box_DNA_helicase_dom_sf"/>
</dbReference>
<comment type="catalytic activity">
    <reaction evidence="10">
        <text>ATP + H2O = ADP + phosphate + H(+)</text>
        <dbReference type="Rhea" id="RHEA:13065"/>
        <dbReference type="ChEBI" id="CHEBI:15377"/>
        <dbReference type="ChEBI" id="CHEBI:15378"/>
        <dbReference type="ChEBI" id="CHEBI:30616"/>
        <dbReference type="ChEBI" id="CHEBI:43474"/>
        <dbReference type="ChEBI" id="CHEBI:456216"/>
        <dbReference type="EC" id="5.6.2.4"/>
    </reaction>
</comment>
<evidence type="ECO:0000259" key="14">
    <source>
        <dbReference type="PROSITE" id="PS51217"/>
    </source>
</evidence>
<name>A0A9P3G6E5_9APHY</name>
<dbReference type="PANTHER" id="PTHR11070">
    <property type="entry name" value="UVRD / RECB / PCRA DNA HELICASE FAMILY MEMBER"/>
    <property type="match status" value="1"/>
</dbReference>
<evidence type="ECO:0000256" key="10">
    <source>
        <dbReference type="ARBA" id="ARBA00048988"/>
    </source>
</evidence>
<dbReference type="InterPro" id="IPR014017">
    <property type="entry name" value="DNA_helicase_UvrD-like_C"/>
</dbReference>
<dbReference type="GO" id="GO:0000725">
    <property type="term" value="P:recombinational repair"/>
    <property type="evidence" value="ECO:0007669"/>
    <property type="project" value="TreeGrafter"/>
</dbReference>
<keyword evidence="16" id="KW-1185">Reference proteome</keyword>
<proteinExistence type="inferred from homology"/>
<dbReference type="Pfam" id="PF13361">
    <property type="entry name" value="UvrD_C"/>
    <property type="match status" value="2"/>
</dbReference>
<dbReference type="EC" id="5.6.2.4" evidence="9"/>
<dbReference type="GO" id="GO:0043138">
    <property type="term" value="F:3'-5' DNA helicase activity"/>
    <property type="evidence" value="ECO:0007669"/>
    <property type="project" value="UniProtKB-EC"/>
</dbReference>
<reference evidence="15 16" key="1">
    <citation type="submission" date="2021-08" db="EMBL/GenBank/DDBJ databases">
        <title>Draft Genome Sequence of Phanerochaete sordida strain YK-624.</title>
        <authorList>
            <person name="Mori T."/>
            <person name="Dohra H."/>
            <person name="Suzuki T."/>
            <person name="Kawagishi H."/>
            <person name="Hirai H."/>
        </authorList>
    </citation>
    <scope>NUCLEOTIDE SEQUENCE [LARGE SCALE GENOMIC DNA]</scope>
    <source>
        <strain evidence="15 16">YK-624</strain>
    </source>
</reference>
<dbReference type="GO" id="GO:0005634">
    <property type="term" value="C:nucleus"/>
    <property type="evidence" value="ECO:0007669"/>
    <property type="project" value="TreeGrafter"/>
</dbReference>
<dbReference type="AlphaFoldDB" id="A0A9P3G6E5"/>
<keyword evidence="6" id="KW-0238">DNA-binding</keyword>
<comment type="caution">
    <text evidence="15">The sequence shown here is derived from an EMBL/GenBank/DDBJ whole genome shotgun (WGS) entry which is preliminary data.</text>
</comment>
<evidence type="ECO:0000256" key="4">
    <source>
        <dbReference type="ARBA" id="ARBA00022806"/>
    </source>
</evidence>
<feature type="domain" description="UvrD-like helicase ATP-binding" evidence="13">
    <location>
        <begin position="8"/>
        <end position="324"/>
    </location>
</feature>
<keyword evidence="2 11" id="KW-0547">Nucleotide-binding</keyword>
<evidence type="ECO:0000256" key="7">
    <source>
        <dbReference type="ARBA" id="ARBA00023235"/>
    </source>
</evidence>
<keyword evidence="5 11" id="KW-0067">ATP-binding</keyword>
<dbReference type="GO" id="GO:0003677">
    <property type="term" value="F:DNA binding"/>
    <property type="evidence" value="ECO:0007669"/>
    <property type="project" value="UniProtKB-KW"/>
</dbReference>
<evidence type="ECO:0000313" key="15">
    <source>
        <dbReference type="EMBL" id="GJE88670.1"/>
    </source>
</evidence>
<evidence type="ECO:0000256" key="12">
    <source>
        <dbReference type="SAM" id="MobiDB-lite"/>
    </source>
</evidence>